<sequence>MRQFYFLFLLLLVVVFSCSKKDSSVGFKQDFQVEITDSLQIDYLGKLRILDYDTLSKSYLAWGNENNEALILDDNGAITSTFIFPSDGPEAIPGWINPIGLKDGEIQFFAGHDAFYGYDLEGKRTWKYKPESTYFYINGLKGDPLFSIGKELAFLRPEKGEMDWDGGMGGMFEKIYNSPILEVIDTTSNSSRLTMSFPDGSIYKDGNFHFWMFPTVSRYGTEWLLYFKNELKFWVYQEKGNEVVFQKELSLDVSDAIREKGVPFEKVDDYNDLTAYDFPGSILEIYRTSEQVLVIYHKGVSEEIAKQFDRSTADGARELERLKKNYLAVFDSDFKLLQNDIPVPQGLIFTTVLTENGEILALKHPDFFGTEEDQVIYYKLKVLEK</sequence>
<keyword evidence="2" id="KW-1185">Reference proteome</keyword>
<dbReference type="EMBL" id="JAFKCU010000002">
    <property type="protein sequence ID" value="MBN7815563.1"/>
    <property type="molecule type" value="Genomic_DNA"/>
</dbReference>
<dbReference type="PROSITE" id="PS51257">
    <property type="entry name" value="PROKAR_LIPOPROTEIN"/>
    <property type="match status" value="1"/>
</dbReference>
<evidence type="ECO:0008006" key="3">
    <source>
        <dbReference type="Google" id="ProtNLM"/>
    </source>
</evidence>
<dbReference type="Proteomes" id="UP000664480">
    <property type="component" value="Unassembled WGS sequence"/>
</dbReference>
<organism evidence="1 2">
    <name type="scientific">Algoriphagus pacificus</name>
    <dbReference type="NCBI Taxonomy" id="2811234"/>
    <lineage>
        <taxon>Bacteria</taxon>
        <taxon>Pseudomonadati</taxon>
        <taxon>Bacteroidota</taxon>
        <taxon>Cytophagia</taxon>
        <taxon>Cytophagales</taxon>
        <taxon>Cyclobacteriaceae</taxon>
        <taxon>Algoriphagus</taxon>
    </lineage>
</organism>
<proteinExistence type="predicted"/>
<name>A0ABS3CEN2_9BACT</name>
<reference evidence="1 2" key="1">
    <citation type="submission" date="2021-03" db="EMBL/GenBank/DDBJ databases">
        <title>novel species isolated from a fishpond in China.</title>
        <authorList>
            <person name="Lu H."/>
            <person name="Cai Z."/>
        </authorList>
    </citation>
    <scope>NUCLEOTIDE SEQUENCE [LARGE SCALE GENOMIC DNA]</scope>
    <source>
        <strain evidence="1 2">YJ13C</strain>
    </source>
</reference>
<comment type="caution">
    <text evidence="1">The sequence shown here is derived from an EMBL/GenBank/DDBJ whole genome shotgun (WGS) entry which is preliminary data.</text>
</comment>
<dbReference type="RefSeq" id="WP_206586225.1">
    <property type="nucleotide sequence ID" value="NZ_JAFKCU010000002.1"/>
</dbReference>
<gene>
    <name evidence="1" type="ORF">J0A69_08995</name>
</gene>
<accession>A0ABS3CEN2</accession>
<protein>
    <recommendedName>
        <fullName evidence="3">DUF4221 domain-containing protein</fullName>
    </recommendedName>
</protein>
<evidence type="ECO:0000313" key="2">
    <source>
        <dbReference type="Proteomes" id="UP000664480"/>
    </source>
</evidence>
<evidence type="ECO:0000313" key="1">
    <source>
        <dbReference type="EMBL" id="MBN7815563.1"/>
    </source>
</evidence>